<evidence type="ECO:0000313" key="3">
    <source>
        <dbReference type="Proteomes" id="UP000324800"/>
    </source>
</evidence>
<dbReference type="EMBL" id="SNRW01023032">
    <property type="protein sequence ID" value="KAA6363347.1"/>
    <property type="molecule type" value="Genomic_DNA"/>
</dbReference>
<feature type="region of interest" description="Disordered" evidence="1">
    <location>
        <begin position="66"/>
        <end position="87"/>
    </location>
</feature>
<comment type="caution">
    <text evidence="2">The sequence shown here is derived from an EMBL/GenBank/DDBJ whole genome shotgun (WGS) entry which is preliminary data.</text>
</comment>
<accession>A0A5J4TYK3</accession>
<name>A0A5J4TYK3_9EUKA</name>
<sequence>MATLLEFTIQQENKISARYEKQKDGTDPELNKASKEMKEYMKVEAEVEKLQNEKFWLMLERDETELMLSEDKDEEQESIYKQRQEVL</sequence>
<evidence type="ECO:0000256" key="1">
    <source>
        <dbReference type="SAM" id="MobiDB-lite"/>
    </source>
</evidence>
<dbReference type="Proteomes" id="UP000324800">
    <property type="component" value="Unassembled WGS sequence"/>
</dbReference>
<evidence type="ECO:0000313" key="2">
    <source>
        <dbReference type="EMBL" id="KAA6363347.1"/>
    </source>
</evidence>
<proteinExistence type="predicted"/>
<feature type="compositionally biased region" description="Basic and acidic residues" evidence="1">
    <location>
        <begin position="78"/>
        <end position="87"/>
    </location>
</feature>
<organism evidence="2 3">
    <name type="scientific">Streblomastix strix</name>
    <dbReference type="NCBI Taxonomy" id="222440"/>
    <lineage>
        <taxon>Eukaryota</taxon>
        <taxon>Metamonada</taxon>
        <taxon>Preaxostyla</taxon>
        <taxon>Oxymonadida</taxon>
        <taxon>Streblomastigidae</taxon>
        <taxon>Streblomastix</taxon>
    </lineage>
</organism>
<gene>
    <name evidence="2" type="ORF">EZS28_041127</name>
</gene>
<dbReference type="AlphaFoldDB" id="A0A5J4TYK3"/>
<feature type="non-terminal residue" evidence="2">
    <location>
        <position position="87"/>
    </location>
</feature>
<reference evidence="2 3" key="1">
    <citation type="submission" date="2019-03" db="EMBL/GenBank/DDBJ databases">
        <title>Single cell metagenomics reveals metabolic interactions within the superorganism composed of flagellate Streblomastix strix and complex community of Bacteroidetes bacteria on its surface.</title>
        <authorList>
            <person name="Treitli S.C."/>
            <person name="Kolisko M."/>
            <person name="Husnik F."/>
            <person name="Keeling P."/>
            <person name="Hampl V."/>
        </authorList>
    </citation>
    <scope>NUCLEOTIDE SEQUENCE [LARGE SCALE GENOMIC DNA]</scope>
    <source>
        <strain evidence="2">ST1C</strain>
    </source>
</reference>
<protein>
    <submittedName>
        <fullName evidence="2">Uncharacterized protein</fullName>
    </submittedName>
</protein>